<feature type="domain" description="TTI1 N-terminal TPR" evidence="2">
    <location>
        <begin position="13"/>
        <end position="350"/>
    </location>
</feature>
<sequence>MADSIEVRRKQAFAELKPKCVAVSELVLRTDIDSQTSRQLVQRLEELLQSLQQISQVEGIINPAFGDYVFFPLHHIFSRQQVFTDRVIELTLQCLHILISKCWHVNIAGELAKQLMILVTFIIGGPADGSRPSRASDETKLAATRCLESLFAAVSRSSAARSQFGLVEIAPSLGHSLTVLLDTIPATAFVDLQVAAVSAVQHLFTGCISDDDVLASFLPGTASTLCKFLDFRNSSSRKSKALVKALETLSDVIRIVLMDIKTSNLPSSDGMTGSLNSNSITTVRTQSWLHATSEQVRMGLTGVYGLRKHRMLNVKKALFKLCQAIARDCSQSLESSLPVTVETFISLSADKEETLSSQAQESITTLAGFNDTIAQILQKSLHGWILSLPRVLQENDEDKKSHLLRQVAVSFKILSDLGQSSEILLDLFSRNMKDSIINLSERSTPAISPENVVSTISPASIELIQRSTQSEIVYPAVIMPGKPQEETSENTSKLLQMLGGTSVGLQLVHEHVREAREGTDLSKAISMWMALNILRASQSQSQDDWLVDSITPTTRKAPQLTAELYSVALSLLLDTYDASETLPQLTCISLEVLAYTASTMKSDFQTELVDALYPVVHLFGSSVSTVQTHAIVTLDAIASACGYGSTRDLLVENADYLVNAVSLKLNMFNVQPQAPLVLLMMIKLSGPKIVPFLDDLVVSIFAALENYHGYETLTESLFAVLQAIVEESAGATAGQIKLLTDGSGQGQGGGEGLEPGEKRNRRKRKHIMALDDVFSNLHKQLERQSRPLTVEEIPDADEPLETPHKPWGKPKTEPPNPLEEEGGDDISPAATQNPEPKPSHTYLMIESIARLSQNFLTSRSPALRLHLLQLISTASPLLSQQEDNFLPLINQLWPVVIDRLQDGEPHVVVTTLVTVTRLCIDCGDFLSSRMEEAWPLIRGIATKAKRKVDEERDAQKKRQRQIQMQHADTSEEISGTTAVQRQTPLAPGSSTRNITAYAPHNQIWGAVMPLLEAMVTYTQVSEEIFDEIVGLIASNLADGDAEYQTLRDALEAVNEDVVWLEMALQSPQMRQQWEHVPEPVAIRDPDAGSEHKPREFVFAPVVF</sequence>
<dbReference type="Pfam" id="PF24173">
    <property type="entry name" value="TPR_TTI1_N"/>
    <property type="match status" value="1"/>
</dbReference>
<dbReference type="InterPro" id="IPR052587">
    <property type="entry name" value="TELO2-interacting_protein_1"/>
</dbReference>
<organism evidence="4 5">
    <name type="scientific">Drechslerella dactyloides</name>
    <name type="common">Nematode-trapping fungus</name>
    <name type="synonym">Arthrobotrys dactyloides</name>
    <dbReference type="NCBI Taxonomy" id="74499"/>
    <lineage>
        <taxon>Eukaryota</taxon>
        <taxon>Fungi</taxon>
        <taxon>Dikarya</taxon>
        <taxon>Ascomycota</taxon>
        <taxon>Pezizomycotina</taxon>
        <taxon>Orbiliomycetes</taxon>
        <taxon>Orbiliales</taxon>
        <taxon>Orbiliaceae</taxon>
        <taxon>Drechslerella</taxon>
    </lineage>
</organism>
<dbReference type="PANTHER" id="PTHR18460:SF3">
    <property type="entry name" value="TELO2-INTERACTING PROTEIN 1 HOMOLOG"/>
    <property type="match status" value="1"/>
</dbReference>
<dbReference type="GO" id="GO:0005737">
    <property type="term" value="C:cytoplasm"/>
    <property type="evidence" value="ECO:0007669"/>
    <property type="project" value="TreeGrafter"/>
</dbReference>
<dbReference type="PANTHER" id="PTHR18460">
    <property type="entry name" value="TEL2 INTERACTING PROTEIN 1 TTI1 FAMILY MEMBER"/>
    <property type="match status" value="1"/>
</dbReference>
<dbReference type="InterPro" id="IPR057567">
    <property type="entry name" value="TPR_TTI1_C"/>
</dbReference>
<dbReference type="InterPro" id="IPR049362">
    <property type="entry name" value="TTI1_rpt"/>
</dbReference>
<comment type="caution">
    <text evidence="4">The sequence shown here is derived from an EMBL/GenBank/DDBJ whole genome shotgun (WGS) entry which is preliminary data.</text>
</comment>
<protein>
    <recommendedName>
        <fullName evidence="6">TEL2-interacting protein 1</fullName>
    </recommendedName>
</protein>
<evidence type="ECO:0000313" key="5">
    <source>
        <dbReference type="Proteomes" id="UP001221413"/>
    </source>
</evidence>
<evidence type="ECO:0000256" key="1">
    <source>
        <dbReference type="SAM" id="MobiDB-lite"/>
    </source>
</evidence>
<dbReference type="Pfam" id="PF21547">
    <property type="entry name" value="TTI1"/>
    <property type="match status" value="1"/>
</dbReference>
<feature type="region of interest" description="Disordered" evidence="1">
    <location>
        <begin position="740"/>
        <end position="761"/>
    </location>
</feature>
<reference evidence="4" key="1">
    <citation type="submission" date="2023-01" db="EMBL/GenBank/DDBJ databases">
        <title>The chitinases involved in constricting ring structure development in the nematode-trapping fungus Drechslerella dactyloides.</title>
        <authorList>
            <person name="Wang R."/>
            <person name="Zhang L."/>
            <person name="Tang P."/>
            <person name="Li S."/>
            <person name="Liang L."/>
        </authorList>
    </citation>
    <scope>NUCLEOTIDE SEQUENCE</scope>
    <source>
        <strain evidence="4">YMF1.00031</strain>
    </source>
</reference>
<dbReference type="Pfam" id="PF24181">
    <property type="entry name" value="TPR_TTI1_C"/>
    <property type="match status" value="1"/>
</dbReference>
<feature type="region of interest" description="Disordered" evidence="1">
    <location>
        <begin position="947"/>
        <end position="992"/>
    </location>
</feature>
<evidence type="ECO:0008006" key="6">
    <source>
        <dbReference type="Google" id="ProtNLM"/>
    </source>
</evidence>
<feature type="compositionally biased region" description="Polar residues" evidence="1">
    <location>
        <begin position="961"/>
        <end position="992"/>
    </location>
</feature>
<dbReference type="AlphaFoldDB" id="A0AAD6J6L7"/>
<evidence type="ECO:0000313" key="4">
    <source>
        <dbReference type="EMBL" id="KAJ6263191.1"/>
    </source>
</evidence>
<gene>
    <name evidence="4" type="ORF">Dda_1752</name>
</gene>
<dbReference type="Proteomes" id="UP001221413">
    <property type="component" value="Unassembled WGS sequence"/>
</dbReference>
<keyword evidence="5" id="KW-1185">Reference proteome</keyword>
<feature type="region of interest" description="Disordered" evidence="1">
    <location>
        <begin position="781"/>
        <end position="838"/>
    </location>
</feature>
<accession>A0AAD6J6L7</accession>
<feature type="domain" description="TTI1 C-terminal TPR" evidence="3">
    <location>
        <begin position="760"/>
        <end position="951"/>
    </location>
</feature>
<dbReference type="InterPro" id="IPR016024">
    <property type="entry name" value="ARM-type_fold"/>
</dbReference>
<dbReference type="InterPro" id="IPR057566">
    <property type="entry name" value="TPR_TTI1_N"/>
</dbReference>
<dbReference type="SUPFAM" id="SSF48371">
    <property type="entry name" value="ARM repeat"/>
    <property type="match status" value="1"/>
</dbReference>
<evidence type="ECO:0000259" key="3">
    <source>
        <dbReference type="Pfam" id="PF24181"/>
    </source>
</evidence>
<dbReference type="Gene3D" id="1.25.10.10">
    <property type="entry name" value="Leucine-rich Repeat Variant"/>
    <property type="match status" value="1"/>
</dbReference>
<name>A0AAD6J6L7_DREDA</name>
<feature type="compositionally biased region" description="Gly residues" evidence="1">
    <location>
        <begin position="743"/>
        <end position="753"/>
    </location>
</feature>
<evidence type="ECO:0000259" key="2">
    <source>
        <dbReference type="Pfam" id="PF24173"/>
    </source>
</evidence>
<feature type="compositionally biased region" description="Basic and acidic residues" evidence="1">
    <location>
        <begin position="947"/>
        <end position="956"/>
    </location>
</feature>
<dbReference type="InterPro" id="IPR011989">
    <property type="entry name" value="ARM-like"/>
</dbReference>
<dbReference type="EMBL" id="JAQGDS010000002">
    <property type="protein sequence ID" value="KAJ6263191.1"/>
    <property type="molecule type" value="Genomic_DNA"/>
</dbReference>
<proteinExistence type="predicted"/>